<organism evidence="2 3">
    <name type="scientific">Puccinia graminis f. sp. tritici</name>
    <dbReference type="NCBI Taxonomy" id="56615"/>
    <lineage>
        <taxon>Eukaryota</taxon>
        <taxon>Fungi</taxon>
        <taxon>Dikarya</taxon>
        <taxon>Basidiomycota</taxon>
        <taxon>Pucciniomycotina</taxon>
        <taxon>Pucciniomycetes</taxon>
        <taxon>Pucciniales</taxon>
        <taxon>Pucciniaceae</taxon>
        <taxon>Puccinia</taxon>
    </lineage>
</organism>
<reference evidence="3 4" key="1">
    <citation type="submission" date="2019-05" db="EMBL/GenBank/DDBJ databases">
        <title>Emergence of the Ug99 lineage of the wheat stem rust pathogen through somatic hybridization.</title>
        <authorList>
            <person name="Li F."/>
            <person name="Upadhyaya N.M."/>
            <person name="Sperschneider J."/>
            <person name="Matny O."/>
            <person name="Nguyen-Phuc H."/>
            <person name="Mago R."/>
            <person name="Raley C."/>
            <person name="Miller M.E."/>
            <person name="Silverstein K.A.T."/>
            <person name="Henningsen E."/>
            <person name="Hirsch C.D."/>
            <person name="Visser B."/>
            <person name="Pretorius Z.A."/>
            <person name="Steffenson B.J."/>
            <person name="Schwessinger B."/>
            <person name="Dodds P.N."/>
            <person name="Figueroa M."/>
        </authorList>
    </citation>
    <scope>NUCLEOTIDE SEQUENCE [LARGE SCALE GENOMIC DNA]</scope>
    <source>
        <strain evidence="2">21-0</strain>
        <strain evidence="1 4">Ug99</strain>
    </source>
</reference>
<dbReference type="Proteomes" id="UP000324748">
    <property type="component" value="Unassembled WGS sequence"/>
</dbReference>
<evidence type="ECO:0000313" key="4">
    <source>
        <dbReference type="Proteomes" id="UP000325313"/>
    </source>
</evidence>
<dbReference type="AlphaFoldDB" id="A0A5B0PT63"/>
<dbReference type="Proteomes" id="UP000325313">
    <property type="component" value="Unassembled WGS sequence"/>
</dbReference>
<accession>A0A5B0PT63</accession>
<name>A0A5B0PT63_PUCGR</name>
<comment type="caution">
    <text evidence="2">The sequence shown here is derived from an EMBL/GenBank/DDBJ whole genome shotgun (WGS) entry which is preliminary data.</text>
</comment>
<gene>
    <name evidence="2" type="ORF">PGT21_002973</name>
    <name evidence="1" type="ORF">PGTUg99_015526</name>
</gene>
<dbReference type="EMBL" id="VDEP01000442">
    <property type="protein sequence ID" value="KAA1080132.1"/>
    <property type="molecule type" value="Genomic_DNA"/>
</dbReference>
<keyword evidence="3" id="KW-1185">Reference proteome</keyword>
<sequence>MSDLHPSLVQSRNAIIKITPEHVGSSSSTYYVLAHGLGGPLGLHETIQSLSSNKLRNRYASMEEATIHLAGLLSCSNSMYMRITFGPSMFAAGRRVRWIPGEVQNPPYRLNAQTDVRVHANLLRARRPWCIPAGGHIYVFLSASGLLAGANIAAASPRLTHTSPLIELQHQVNKKKPLVERTTACAVHMDMADLKADAHDFSKSGQLLRMIVNRARLLC</sequence>
<evidence type="ECO:0000313" key="3">
    <source>
        <dbReference type="Proteomes" id="UP000324748"/>
    </source>
</evidence>
<proteinExistence type="predicted"/>
<evidence type="ECO:0000313" key="2">
    <source>
        <dbReference type="EMBL" id="KAA1103862.1"/>
    </source>
</evidence>
<protein>
    <submittedName>
        <fullName evidence="2">Uncharacterized protein</fullName>
    </submittedName>
</protein>
<dbReference type="EMBL" id="VSWC01000041">
    <property type="protein sequence ID" value="KAA1103862.1"/>
    <property type="molecule type" value="Genomic_DNA"/>
</dbReference>
<evidence type="ECO:0000313" key="1">
    <source>
        <dbReference type="EMBL" id="KAA1080132.1"/>
    </source>
</evidence>